<dbReference type="Proteomes" id="UP000886724">
    <property type="component" value="Unassembled WGS sequence"/>
</dbReference>
<evidence type="ECO:0000313" key="3">
    <source>
        <dbReference type="Proteomes" id="UP000886724"/>
    </source>
</evidence>
<reference evidence="2" key="1">
    <citation type="journal article" date="2021" name="PeerJ">
        <title>Extensive microbial diversity within the chicken gut microbiome revealed by metagenomics and culture.</title>
        <authorList>
            <person name="Gilroy R."/>
            <person name="Ravi A."/>
            <person name="Getino M."/>
            <person name="Pursley I."/>
            <person name="Horton D.L."/>
            <person name="Alikhan N.F."/>
            <person name="Baker D."/>
            <person name="Gharbi K."/>
            <person name="Hall N."/>
            <person name="Watson M."/>
            <person name="Adriaenssens E.M."/>
            <person name="Foster-Nyarko E."/>
            <person name="Jarju S."/>
            <person name="Secka A."/>
            <person name="Antonio M."/>
            <person name="Oren A."/>
            <person name="Chaudhuri R.R."/>
            <person name="La Ragione R."/>
            <person name="Hildebrand F."/>
            <person name="Pallen M.J."/>
        </authorList>
    </citation>
    <scope>NUCLEOTIDE SEQUENCE</scope>
    <source>
        <strain evidence="2">ChiGjej1B1-14440</strain>
    </source>
</reference>
<dbReference type="GO" id="GO:0005737">
    <property type="term" value="C:cytoplasm"/>
    <property type="evidence" value="ECO:0007669"/>
    <property type="project" value="TreeGrafter"/>
</dbReference>
<organism evidence="2 3">
    <name type="scientific">Candidatus Erysipelatoclostridium merdavium</name>
    <dbReference type="NCBI Taxonomy" id="2838566"/>
    <lineage>
        <taxon>Bacteria</taxon>
        <taxon>Bacillati</taxon>
        <taxon>Bacillota</taxon>
        <taxon>Erysipelotrichia</taxon>
        <taxon>Erysipelotrichales</taxon>
        <taxon>Erysipelotrichales incertae sedis</taxon>
    </lineage>
</organism>
<dbReference type="Pfam" id="PF04468">
    <property type="entry name" value="PSP1"/>
    <property type="match status" value="1"/>
</dbReference>
<dbReference type="PANTHER" id="PTHR43830">
    <property type="entry name" value="PROTEIN PSP1"/>
    <property type="match status" value="1"/>
</dbReference>
<dbReference type="InterPro" id="IPR047767">
    <property type="entry name" value="PSP1-like"/>
</dbReference>
<dbReference type="EMBL" id="DXET01000173">
    <property type="protein sequence ID" value="HIX81877.1"/>
    <property type="molecule type" value="Genomic_DNA"/>
</dbReference>
<gene>
    <name evidence="2" type="ORF">H9980_07915</name>
</gene>
<reference evidence="2" key="2">
    <citation type="submission" date="2021-04" db="EMBL/GenBank/DDBJ databases">
        <authorList>
            <person name="Gilroy R."/>
        </authorList>
    </citation>
    <scope>NUCLEOTIDE SEQUENCE</scope>
    <source>
        <strain evidence="2">ChiGjej1B1-14440</strain>
    </source>
</reference>
<dbReference type="AlphaFoldDB" id="A0A9D1XMP8"/>
<sequence length="269" mass="30426">MEQLKLASVKFKSAGKVYYFSTDIDLEKGDYVVVETARGVELGEISQSLKSIEEFNLDTELKKITRRATKKDVEAYLKNLEDAKEALLTCRDIVARYDVDMQLTNCEFTLDKAKVIFMYTSDVRVDFRELLKELATVFRCRIELRQIGPRDKAKIIGGIGTCGLPLCCTSLLGEFNGVSINMAKNQMLAINIDKISGACGRLMCCLKYEDDVYSLEKQRFPKIGSRVKYEGKEVKVLGLNIINDLIKIDNNGAVIFVNLDEIEFNQKPN</sequence>
<dbReference type="PROSITE" id="PS51411">
    <property type="entry name" value="PSP1_C"/>
    <property type="match status" value="1"/>
</dbReference>
<dbReference type="InterPro" id="IPR007557">
    <property type="entry name" value="PSP1_C"/>
</dbReference>
<comment type="caution">
    <text evidence="2">The sequence shown here is derived from an EMBL/GenBank/DDBJ whole genome shotgun (WGS) entry which is preliminary data.</text>
</comment>
<protein>
    <submittedName>
        <fullName evidence="2">Stage 0 sporulation family protein</fullName>
    </submittedName>
</protein>
<evidence type="ECO:0000313" key="2">
    <source>
        <dbReference type="EMBL" id="HIX81877.1"/>
    </source>
</evidence>
<evidence type="ECO:0000259" key="1">
    <source>
        <dbReference type="PROSITE" id="PS51411"/>
    </source>
</evidence>
<accession>A0A9D1XMP8</accession>
<feature type="domain" description="PSP1 C-terminal" evidence="1">
    <location>
        <begin position="62"/>
        <end position="147"/>
    </location>
</feature>
<dbReference type="NCBIfam" id="NF041131">
    <property type="entry name" value="RicT_YaaT_fam"/>
    <property type="match status" value="1"/>
</dbReference>
<name>A0A9D1XMP8_9FIRM</name>
<dbReference type="PANTHER" id="PTHR43830:SF3">
    <property type="entry name" value="PROTEIN PSP1"/>
    <property type="match status" value="1"/>
</dbReference>
<proteinExistence type="predicted"/>